<keyword evidence="2 3" id="KW-0040">ANK repeat</keyword>
<reference evidence="6" key="1">
    <citation type="submission" date="2021-03" db="EMBL/GenBank/DDBJ databases">
        <title>Comparative genomics and phylogenomic investigation of the class Geoglossomycetes provide insights into ecological specialization and systematics.</title>
        <authorList>
            <person name="Melie T."/>
            <person name="Pirro S."/>
            <person name="Miller A.N."/>
            <person name="Quandt A."/>
        </authorList>
    </citation>
    <scope>NUCLEOTIDE SEQUENCE</scope>
    <source>
        <strain evidence="6">GBOQ0MN5Z8</strain>
    </source>
</reference>
<evidence type="ECO:0000313" key="7">
    <source>
        <dbReference type="Proteomes" id="UP000698800"/>
    </source>
</evidence>
<dbReference type="InterPro" id="IPR002110">
    <property type="entry name" value="Ankyrin_rpt"/>
</dbReference>
<feature type="repeat" description="ANK" evidence="3">
    <location>
        <begin position="897"/>
        <end position="929"/>
    </location>
</feature>
<dbReference type="SMART" id="SM00248">
    <property type="entry name" value="ANK"/>
    <property type="match status" value="13"/>
</dbReference>
<dbReference type="AlphaFoldDB" id="A0A9P8I621"/>
<dbReference type="SUPFAM" id="SSF48403">
    <property type="entry name" value="Ankyrin repeat"/>
    <property type="match status" value="2"/>
</dbReference>
<feature type="repeat" description="ANK" evidence="3">
    <location>
        <begin position="964"/>
        <end position="988"/>
    </location>
</feature>
<feature type="repeat" description="ANK" evidence="3">
    <location>
        <begin position="930"/>
        <end position="954"/>
    </location>
</feature>
<dbReference type="PROSITE" id="PS50297">
    <property type="entry name" value="ANK_REP_REGION"/>
    <property type="match status" value="11"/>
</dbReference>
<dbReference type="PROSITE" id="PS50088">
    <property type="entry name" value="ANK_REPEAT"/>
    <property type="match status" value="11"/>
</dbReference>
<dbReference type="Pfam" id="PF12796">
    <property type="entry name" value="Ank_2"/>
    <property type="match status" value="3"/>
</dbReference>
<evidence type="ECO:0000256" key="1">
    <source>
        <dbReference type="ARBA" id="ARBA00022737"/>
    </source>
</evidence>
<feature type="repeat" description="ANK" evidence="3">
    <location>
        <begin position="863"/>
        <end position="887"/>
    </location>
</feature>
<evidence type="ECO:0000259" key="4">
    <source>
        <dbReference type="Pfam" id="PF22939"/>
    </source>
</evidence>
<dbReference type="InterPro" id="IPR036770">
    <property type="entry name" value="Ankyrin_rpt-contain_sf"/>
</dbReference>
<dbReference type="SUPFAM" id="SSF52540">
    <property type="entry name" value="P-loop containing nucleoside triphosphate hydrolases"/>
    <property type="match status" value="1"/>
</dbReference>
<keyword evidence="1" id="KW-0677">Repeat</keyword>
<evidence type="ECO:0000256" key="3">
    <source>
        <dbReference type="PROSITE-ProRule" id="PRU00023"/>
    </source>
</evidence>
<feature type="repeat" description="ANK" evidence="3">
    <location>
        <begin position="1032"/>
        <end position="1056"/>
    </location>
</feature>
<dbReference type="Pfam" id="PF00023">
    <property type="entry name" value="Ank"/>
    <property type="match status" value="2"/>
</dbReference>
<organism evidence="6 7">
    <name type="scientific">Glutinoglossum americanum</name>
    <dbReference type="NCBI Taxonomy" id="1670608"/>
    <lineage>
        <taxon>Eukaryota</taxon>
        <taxon>Fungi</taxon>
        <taxon>Dikarya</taxon>
        <taxon>Ascomycota</taxon>
        <taxon>Pezizomycotina</taxon>
        <taxon>Geoglossomycetes</taxon>
        <taxon>Geoglossales</taxon>
        <taxon>Geoglossaceae</taxon>
        <taxon>Glutinoglossum</taxon>
    </lineage>
</organism>
<dbReference type="Pfam" id="PF22939">
    <property type="entry name" value="WHD_GPIID"/>
    <property type="match status" value="1"/>
</dbReference>
<feature type="repeat" description="ANK" evidence="3">
    <location>
        <begin position="829"/>
        <end position="853"/>
    </location>
</feature>
<keyword evidence="7" id="KW-1185">Reference proteome</keyword>
<feature type="repeat" description="ANK" evidence="3">
    <location>
        <begin position="727"/>
        <end position="751"/>
    </location>
</feature>
<dbReference type="Pfam" id="PF24883">
    <property type="entry name" value="NPHP3_N"/>
    <property type="match status" value="1"/>
</dbReference>
<dbReference type="OrthoDB" id="7464126at2759"/>
<feature type="repeat" description="ANK" evidence="3">
    <location>
        <begin position="761"/>
        <end position="785"/>
    </location>
</feature>
<evidence type="ECO:0000259" key="5">
    <source>
        <dbReference type="Pfam" id="PF24883"/>
    </source>
</evidence>
<feature type="repeat" description="ANK" evidence="3">
    <location>
        <begin position="1066"/>
        <end position="1090"/>
    </location>
</feature>
<evidence type="ECO:0000256" key="2">
    <source>
        <dbReference type="ARBA" id="ARBA00023043"/>
    </source>
</evidence>
<evidence type="ECO:0000313" key="6">
    <source>
        <dbReference type="EMBL" id="KAH0543091.1"/>
    </source>
</evidence>
<dbReference type="InterPro" id="IPR054471">
    <property type="entry name" value="GPIID_WHD"/>
</dbReference>
<protein>
    <recommendedName>
        <fullName evidence="8">NACHT domain-containing protein</fullName>
    </recommendedName>
</protein>
<evidence type="ECO:0008006" key="8">
    <source>
        <dbReference type="Google" id="ProtNLM"/>
    </source>
</evidence>
<dbReference type="Pfam" id="PF13637">
    <property type="entry name" value="Ank_4"/>
    <property type="match status" value="2"/>
</dbReference>
<dbReference type="InterPro" id="IPR027417">
    <property type="entry name" value="P-loop_NTPase"/>
</dbReference>
<accession>A0A9P8I621</accession>
<feature type="repeat" description="ANK" evidence="3">
    <location>
        <begin position="693"/>
        <end position="717"/>
    </location>
</feature>
<dbReference type="Gene3D" id="3.40.50.300">
    <property type="entry name" value="P-loop containing nucleotide triphosphate hydrolases"/>
    <property type="match status" value="1"/>
</dbReference>
<feature type="repeat" description="ANK" evidence="3">
    <location>
        <begin position="795"/>
        <end position="819"/>
    </location>
</feature>
<comment type="caution">
    <text evidence="6">The sequence shown here is derived from an EMBL/GenBank/DDBJ whole genome shotgun (WGS) entry which is preliminary data.</text>
</comment>
<gene>
    <name evidence="6" type="ORF">FGG08_002605</name>
</gene>
<dbReference type="PANTHER" id="PTHR24178">
    <property type="entry name" value="MOLTING PROTEIN MLT-4"/>
    <property type="match status" value="1"/>
</dbReference>
<feature type="domain" description="GPI inositol-deacylase winged helix" evidence="4">
    <location>
        <begin position="468"/>
        <end position="548"/>
    </location>
</feature>
<feature type="domain" description="Nephrocystin 3-like N-terminal" evidence="5">
    <location>
        <begin position="199"/>
        <end position="343"/>
    </location>
</feature>
<dbReference type="EMBL" id="JAGHQL010000040">
    <property type="protein sequence ID" value="KAH0543091.1"/>
    <property type="molecule type" value="Genomic_DNA"/>
</dbReference>
<dbReference type="InterPro" id="IPR056884">
    <property type="entry name" value="NPHP3-like_N"/>
</dbReference>
<sequence length="1126" mass="124621">MSALLANISRLKPEIRLAQAVSQFEADLSSEQKTTFRTYRSQSRDSPPDPSDVMRLTAEIDRQASGKVGGRRCFGPRLTNFLQAVQQFAALGDIIVLKFTKRSTIGQFASTLGDSDIKTYQSELDRWANTIKEEANLLMAKKIDEEAQKNFQFRALSSKYFESVSLRRKMKTNLRILDLCSVYNYETTWKQTRKVGSATLFNRNAEYRDWKGRADSCTLIYTGKLGSGKSVLLANIVDDINLHAQNQSYAVAYFFCRHDIPESLKAQTIIGSLARQLLRPIPDLAMVAEILDETTSALDFERIFALLQRALPPDRKAYFILDGLDGCDHAERKMLIQQLRKLQEIFTLILCASIRLDPENTLILSSEQFIATRITSIPDENPDIEAFIEAELAGCIESKKLVIGDPRLILKIQDALLEGSQGMFLWVALQIKSLCFMKTDEAILQALTDLPKDLSETFSRILLRSEALGKPYQKRILELVTVARRPLTIEELREALSVVPGKTVWNPARLLNDIFSTLACCGSLLIIDEEELTIRLVHHSVEQFLLSGFKGSNNIAFTIDSAKRKMADIIITYLNYGVFETQLSPMVVPQIRAGSAPSRIIHSTLESSSSVRNLTLKLLKSRKRPDYDIGPTLAETSKLFNSRSVDEFHLFSYAKSYWLQHILCASDQEPAMCDLLLRLFQGDVVNTNVIDEDGRTPLSWAARNGHEAIVKLLLDSGKVGVNLKDSDGWTPLSWAARNGHEAIVKLLLDSGKVDIDSKDNGGQTPLLWAARNGHEAIVKLLLDSGKVGVNLKDSDGWTPLSWAARNGHEAIVKLLLDSGKVDIDSKDNGGQTPLLWAARNGHEAVVKLLLDSGKVGVNSKDNLNQTPLLLAAKNGHKAIVRLLLDSGKVDVNSKDNCGWTPLSLAAKNGHKAVVKLLFDFGKGVNSKDDYSRTPLLLAAENGREVIVKLLLDSGKADVNIKDELGQTPLSVAAKNGHEAIVKLLLDSGKVDINSKDNYSWTPLSLAAENRREAIVKLLLDSGKVDVNLKDNHGRTPLLLAAENRHEAIVKLLLDSGKVDVNSKDSHSQTPLLLAAKNGDEAIVKLLLDSGKMDINSKDIYGQTPLLWAASYGHRAIVRLLQSSTSI</sequence>
<dbReference type="Proteomes" id="UP000698800">
    <property type="component" value="Unassembled WGS sequence"/>
</dbReference>
<proteinExistence type="predicted"/>
<name>A0A9P8I621_9PEZI</name>
<dbReference type="Gene3D" id="1.25.40.20">
    <property type="entry name" value="Ankyrin repeat-containing domain"/>
    <property type="match status" value="5"/>
</dbReference>